<keyword evidence="10" id="KW-1185">Reference proteome</keyword>
<feature type="region of interest" description="Disordered" evidence="8">
    <location>
        <begin position="238"/>
        <end position="264"/>
    </location>
</feature>
<feature type="domain" description="Homeobox" evidence="9">
    <location>
        <begin position="106"/>
        <end position="155"/>
    </location>
</feature>
<feature type="compositionally biased region" description="Acidic residues" evidence="8">
    <location>
        <begin position="195"/>
        <end position="205"/>
    </location>
</feature>
<dbReference type="Pfam" id="PF00046">
    <property type="entry name" value="Homeodomain"/>
    <property type="match status" value="1"/>
</dbReference>
<feature type="compositionally biased region" description="Polar residues" evidence="8">
    <location>
        <begin position="182"/>
        <end position="191"/>
    </location>
</feature>
<feature type="DNA-binding region" description="Homeobox" evidence="6">
    <location>
        <begin position="108"/>
        <end position="156"/>
    </location>
</feature>
<reference evidence="11" key="1">
    <citation type="submission" date="2022-11" db="UniProtKB">
        <authorList>
            <consortium name="WormBaseParasite"/>
        </authorList>
    </citation>
    <scope>IDENTIFICATION</scope>
</reference>
<evidence type="ECO:0000256" key="2">
    <source>
        <dbReference type="ARBA" id="ARBA00006503"/>
    </source>
</evidence>
<dbReference type="Proteomes" id="UP000887574">
    <property type="component" value="Unplaced"/>
</dbReference>
<dbReference type="GO" id="GO:0000981">
    <property type="term" value="F:DNA-binding transcription factor activity, RNA polymerase II-specific"/>
    <property type="evidence" value="ECO:0007669"/>
    <property type="project" value="InterPro"/>
</dbReference>
<name>A0A915DTP2_9BILA</name>
<evidence type="ECO:0000259" key="9">
    <source>
        <dbReference type="PROSITE" id="PS50071"/>
    </source>
</evidence>
<protein>
    <submittedName>
        <fullName evidence="11">Homeobox domain-containing protein</fullName>
    </submittedName>
</protein>
<evidence type="ECO:0000256" key="5">
    <source>
        <dbReference type="ARBA" id="ARBA00023242"/>
    </source>
</evidence>
<organism evidence="10 11">
    <name type="scientific">Ditylenchus dipsaci</name>
    <dbReference type="NCBI Taxonomy" id="166011"/>
    <lineage>
        <taxon>Eukaryota</taxon>
        <taxon>Metazoa</taxon>
        <taxon>Ecdysozoa</taxon>
        <taxon>Nematoda</taxon>
        <taxon>Chromadorea</taxon>
        <taxon>Rhabditida</taxon>
        <taxon>Tylenchina</taxon>
        <taxon>Tylenchomorpha</taxon>
        <taxon>Sphaerularioidea</taxon>
        <taxon>Anguinidae</taxon>
        <taxon>Anguininae</taxon>
        <taxon>Ditylenchus</taxon>
    </lineage>
</organism>
<dbReference type="SMART" id="SM00389">
    <property type="entry name" value="HOX"/>
    <property type="match status" value="1"/>
</dbReference>
<dbReference type="AlphaFoldDB" id="A0A915DTP2"/>
<dbReference type="WBParaSite" id="jg22829">
    <property type="protein sequence ID" value="jg22829"/>
    <property type="gene ID" value="jg22829"/>
</dbReference>
<dbReference type="GO" id="GO:0005634">
    <property type="term" value="C:nucleus"/>
    <property type="evidence" value="ECO:0007669"/>
    <property type="project" value="UniProtKB-SubCell"/>
</dbReference>
<keyword evidence="4 6" id="KW-0371">Homeobox</keyword>
<feature type="compositionally biased region" description="Low complexity" evidence="8">
    <location>
        <begin position="162"/>
        <end position="181"/>
    </location>
</feature>
<dbReference type="PROSITE" id="PS00027">
    <property type="entry name" value="HOMEOBOX_1"/>
    <property type="match status" value="1"/>
</dbReference>
<evidence type="ECO:0000256" key="4">
    <source>
        <dbReference type="ARBA" id="ARBA00023155"/>
    </source>
</evidence>
<evidence type="ECO:0000313" key="11">
    <source>
        <dbReference type="WBParaSite" id="jg22829"/>
    </source>
</evidence>
<feature type="region of interest" description="Disordered" evidence="8">
    <location>
        <begin position="150"/>
        <end position="226"/>
    </location>
</feature>
<dbReference type="InterPro" id="IPR017970">
    <property type="entry name" value="Homeobox_CS"/>
</dbReference>
<evidence type="ECO:0000256" key="7">
    <source>
        <dbReference type="RuleBase" id="RU000682"/>
    </source>
</evidence>
<dbReference type="InterPro" id="IPR051440">
    <property type="entry name" value="Goosecoid-like_HB"/>
</dbReference>
<evidence type="ECO:0000313" key="10">
    <source>
        <dbReference type="Proteomes" id="UP000887574"/>
    </source>
</evidence>
<dbReference type="PANTHER" id="PTHR46643">
    <property type="entry name" value="HOMEOBOX PROTEIN GOOSECOID-RELATED"/>
    <property type="match status" value="1"/>
</dbReference>
<evidence type="ECO:0000256" key="6">
    <source>
        <dbReference type="PROSITE-ProRule" id="PRU00108"/>
    </source>
</evidence>
<evidence type="ECO:0000256" key="8">
    <source>
        <dbReference type="SAM" id="MobiDB-lite"/>
    </source>
</evidence>
<feature type="region of interest" description="Disordered" evidence="8">
    <location>
        <begin position="376"/>
        <end position="395"/>
    </location>
</feature>
<dbReference type="CDD" id="cd00086">
    <property type="entry name" value="homeodomain"/>
    <property type="match status" value="1"/>
</dbReference>
<proteinExistence type="inferred from homology"/>
<evidence type="ECO:0000256" key="3">
    <source>
        <dbReference type="ARBA" id="ARBA00023125"/>
    </source>
</evidence>
<keyword evidence="3 6" id="KW-0238">DNA-binding</keyword>
<dbReference type="GO" id="GO:0000978">
    <property type="term" value="F:RNA polymerase II cis-regulatory region sequence-specific DNA binding"/>
    <property type="evidence" value="ECO:0007669"/>
    <property type="project" value="TreeGrafter"/>
</dbReference>
<dbReference type="PANTHER" id="PTHR46643:SF1">
    <property type="entry name" value="HOMEOBOX PROTEIN GOOSECOID-2"/>
    <property type="match status" value="1"/>
</dbReference>
<keyword evidence="5 6" id="KW-0539">Nucleus</keyword>
<dbReference type="Gene3D" id="1.10.10.60">
    <property type="entry name" value="Homeodomain-like"/>
    <property type="match status" value="1"/>
</dbReference>
<dbReference type="InterPro" id="IPR009057">
    <property type="entry name" value="Homeodomain-like_sf"/>
</dbReference>
<dbReference type="PROSITE" id="PS50071">
    <property type="entry name" value="HOMEOBOX_2"/>
    <property type="match status" value="1"/>
</dbReference>
<sequence length="395" mass="43749">MNSSFSIENLLRQFPQPLGGNPGSLLMPPPMILPNAGQMMQMPNGSLFPMPSMDFLSSYAFQSPSVSSNSNSPNTNIGGGPTAFTPVSPFFGGVFPPNPYLTNGIEEQLSVLETTFSGTQYPDVGVREKLAVQCDLKEERVEVWFKNRRAKERKKNRDASISLTNSSLNSNNGRQQQNGSRASSDGNSKLNSSDSSDEGEEEDDDSGSHSISPNQKDSQQELHHTSLKRKCLEPILSPNDSYSTLQNSAHKNPRLTSPAKTNEIAQPQVKAENIFELSGQIDSEKCQEKLAPRRASLMELIKKQKQKQAKPTAVKKNFCPVQYVMDVMNNRQIEIPGVEKYEVEKLAKTPENHLVSSKPVCNNNTVDRRLEGPKKEHVNAHPFPSNFLQANNPHL</sequence>
<evidence type="ECO:0000256" key="1">
    <source>
        <dbReference type="ARBA" id="ARBA00004123"/>
    </source>
</evidence>
<comment type="subcellular location">
    <subcellularLocation>
        <location evidence="1 6 7">Nucleus</location>
    </subcellularLocation>
</comment>
<comment type="similarity">
    <text evidence="2">Belongs to the paired homeobox family. Bicoid subfamily.</text>
</comment>
<dbReference type="SUPFAM" id="SSF46689">
    <property type="entry name" value="Homeodomain-like"/>
    <property type="match status" value="1"/>
</dbReference>
<dbReference type="InterPro" id="IPR001356">
    <property type="entry name" value="HD"/>
</dbReference>
<feature type="compositionally biased region" description="Polar residues" evidence="8">
    <location>
        <begin position="386"/>
        <end position="395"/>
    </location>
</feature>
<accession>A0A915DTP2</accession>